<evidence type="ECO:0000313" key="1">
    <source>
        <dbReference type="EMBL" id="TPP61295.1"/>
    </source>
</evidence>
<name>A0A504YLE9_FASGI</name>
<comment type="caution">
    <text evidence="1">The sequence shown here is derived from an EMBL/GenBank/DDBJ whole genome shotgun (WGS) entry which is preliminary data.</text>
</comment>
<organism evidence="1 2">
    <name type="scientific">Fasciola gigantica</name>
    <name type="common">Giant liver fluke</name>
    <dbReference type="NCBI Taxonomy" id="46835"/>
    <lineage>
        <taxon>Eukaryota</taxon>
        <taxon>Metazoa</taxon>
        <taxon>Spiralia</taxon>
        <taxon>Lophotrochozoa</taxon>
        <taxon>Platyhelminthes</taxon>
        <taxon>Trematoda</taxon>
        <taxon>Digenea</taxon>
        <taxon>Plagiorchiida</taxon>
        <taxon>Echinostomata</taxon>
        <taxon>Echinostomatoidea</taxon>
        <taxon>Fasciolidae</taxon>
        <taxon>Fasciola</taxon>
    </lineage>
</organism>
<keyword evidence="2" id="KW-1185">Reference proteome</keyword>
<accession>A0A504YLE9</accession>
<dbReference type="EMBL" id="SUNJ01008366">
    <property type="protein sequence ID" value="TPP61295.1"/>
    <property type="molecule type" value="Genomic_DNA"/>
</dbReference>
<reference evidence="1 2" key="1">
    <citation type="submission" date="2019-04" db="EMBL/GenBank/DDBJ databases">
        <title>Annotation for the trematode Fasciola gigantica.</title>
        <authorList>
            <person name="Choi Y.-J."/>
        </authorList>
    </citation>
    <scope>NUCLEOTIDE SEQUENCE [LARGE SCALE GENOMIC DNA]</scope>
    <source>
        <strain evidence="1">Uganda_cow_1</strain>
    </source>
</reference>
<sequence>MGALMENFFIDLVLHQDLYCRTSFLFCSFISGEPYDGNSSKNHKHVTDVCQPIEATESLVSIQMSFGISLSTVPWISHRNAVRGRGGGGGGETRLEFSGSVAFPDTVVKVVQLDEVQRAHNRFVTGF</sequence>
<dbReference type="Proteomes" id="UP000316759">
    <property type="component" value="Unassembled WGS sequence"/>
</dbReference>
<evidence type="ECO:0000313" key="2">
    <source>
        <dbReference type="Proteomes" id="UP000316759"/>
    </source>
</evidence>
<gene>
    <name evidence="1" type="ORF">FGIG_02117</name>
</gene>
<dbReference type="AlphaFoldDB" id="A0A504YLE9"/>
<proteinExistence type="predicted"/>
<protein>
    <submittedName>
        <fullName evidence="1">Uncharacterized protein</fullName>
    </submittedName>
</protein>